<dbReference type="GO" id="GO:0015833">
    <property type="term" value="P:peptide transport"/>
    <property type="evidence" value="ECO:0007669"/>
    <property type="project" value="TreeGrafter"/>
</dbReference>
<dbReference type="GO" id="GO:0043190">
    <property type="term" value="C:ATP-binding cassette (ABC) transporter complex"/>
    <property type="evidence" value="ECO:0007669"/>
    <property type="project" value="InterPro"/>
</dbReference>
<gene>
    <name evidence="4" type="ORF">D7318_09840</name>
    <name evidence="3" type="ORF">D7319_08665</name>
</gene>
<dbReference type="GO" id="GO:0042597">
    <property type="term" value="C:periplasmic space"/>
    <property type="evidence" value="ECO:0007669"/>
    <property type="project" value="UniProtKB-ARBA"/>
</dbReference>
<proteinExistence type="predicted"/>
<keyword evidence="5" id="KW-1185">Reference proteome</keyword>
<dbReference type="EMBL" id="RBDX01000005">
    <property type="protein sequence ID" value="RKN10494.1"/>
    <property type="molecule type" value="Genomic_DNA"/>
</dbReference>
<dbReference type="InterPro" id="IPR030678">
    <property type="entry name" value="Peptide/Ni-bd"/>
</dbReference>
<dbReference type="AlphaFoldDB" id="A0A3A9WLZ7"/>
<dbReference type="RefSeq" id="WP_120696518.1">
    <property type="nucleotide sequence ID" value="NZ_RBDX01000005.1"/>
</dbReference>
<feature type="chain" id="PRO_5038664243" evidence="1">
    <location>
        <begin position="26"/>
        <end position="562"/>
    </location>
</feature>
<dbReference type="PIRSF" id="PIRSF002741">
    <property type="entry name" value="MppA"/>
    <property type="match status" value="1"/>
</dbReference>
<dbReference type="OrthoDB" id="9764591at2"/>
<dbReference type="PANTHER" id="PTHR30290">
    <property type="entry name" value="PERIPLASMIC BINDING COMPONENT OF ABC TRANSPORTER"/>
    <property type="match status" value="1"/>
</dbReference>
<dbReference type="GO" id="GO:1904680">
    <property type="term" value="F:peptide transmembrane transporter activity"/>
    <property type="evidence" value="ECO:0007669"/>
    <property type="project" value="TreeGrafter"/>
</dbReference>
<feature type="domain" description="Solute-binding protein family 5" evidence="2">
    <location>
        <begin position="90"/>
        <end position="454"/>
    </location>
</feature>
<protein>
    <submittedName>
        <fullName evidence="3">ABC transporter substrate-binding protein</fullName>
    </submittedName>
</protein>
<name>A0A3A9WLZ7_9ACTN</name>
<dbReference type="Proteomes" id="UP000268652">
    <property type="component" value="Unassembled WGS sequence"/>
</dbReference>
<keyword evidence="1" id="KW-0732">Signal</keyword>
<organism evidence="3 6">
    <name type="scientific">Streptomyces radicis</name>
    <dbReference type="NCBI Taxonomy" id="1750517"/>
    <lineage>
        <taxon>Bacteria</taxon>
        <taxon>Bacillati</taxon>
        <taxon>Actinomycetota</taxon>
        <taxon>Actinomycetes</taxon>
        <taxon>Kitasatosporales</taxon>
        <taxon>Streptomycetaceae</taxon>
        <taxon>Streptomyces</taxon>
    </lineage>
</organism>
<evidence type="ECO:0000313" key="6">
    <source>
        <dbReference type="Proteomes" id="UP000275024"/>
    </source>
</evidence>
<dbReference type="Pfam" id="PF00496">
    <property type="entry name" value="SBP_bac_5"/>
    <property type="match status" value="1"/>
</dbReference>
<reference evidence="5 6" key="1">
    <citation type="submission" date="2018-09" db="EMBL/GenBank/DDBJ databases">
        <title>Streptomyces sp. nov. DS1-2, an endophytic actinomycete isolated from roots of Dendrobium scabrilingue.</title>
        <authorList>
            <person name="Kuncharoen N."/>
            <person name="Kudo T."/>
            <person name="Ohkuma M."/>
            <person name="Yuki M."/>
            <person name="Tanasupawat S."/>
        </authorList>
    </citation>
    <scope>NUCLEOTIDE SEQUENCE [LARGE SCALE GENOMIC DNA]</scope>
    <source>
        <strain evidence="3 6">AZ1-7</strain>
        <strain evidence="4 5">DS1-2</strain>
    </source>
</reference>
<dbReference type="InterPro" id="IPR039424">
    <property type="entry name" value="SBP_5"/>
</dbReference>
<sequence>MRVRARSRRTLLTAGSALLSLAVLAGCSGSSGPEGPGSGGTGVLNVGMPNGPQANNSNPFLDTSAGASLGYRAMIYEPLAMTNVVVPDSEPKPWLASAWEWSEDYRQVSFTIQDGPTWSDDEEFSAEDVEFTFDLLMNNDALNTAGIPYEEVVLEGDTVTISFGASQFVNQNRILDTYIVPQHIWSEVGVPETFENQEPVGTGPYVLESFTPQTVTLTRRDAYWQDLPAVEELRYTSYNDNNAQTTALANGDSEWSFVFMPDYENVFINRDPDNHKLWFPTGLGIHGLWINNEREPFDDPELRRAMGMVIDRQAIHEQAHAGLYPALENPTGLPLPAGESFLAPEFQDATQERDVDGARALLEEAGYQFDGNTLNTPEGEAVSLTLIDPAGWSDYLTALSIISDNLAEIGIEATVETQTVDAWTNAVNAGGFDATLHWTNTGATPYDMYQHIMDGANYKPIGEASPAGNFGRFQSEEADQALRDYAEATDEETRTEALYTLQRILVDEVPMIPTVAGPIGAEYSEKNWVGWPTEEDPYAAPQPTQRGALDVVLNLEPANAAD</sequence>
<accession>A0A3A9WLZ7</accession>
<evidence type="ECO:0000259" key="2">
    <source>
        <dbReference type="Pfam" id="PF00496"/>
    </source>
</evidence>
<dbReference type="PANTHER" id="PTHR30290:SF82">
    <property type="entry name" value="ABC-TYPE DIPEPTIDE_OLIGOPEPTIDE TRANSPORT SYSTEM, PERIPLASMIC COMPONENT"/>
    <property type="match status" value="1"/>
</dbReference>
<dbReference type="PROSITE" id="PS51257">
    <property type="entry name" value="PROKAR_LIPOPROTEIN"/>
    <property type="match status" value="1"/>
</dbReference>
<dbReference type="CDD" id="cd08509">
    <property type="entry name" value="PBP2_TmCBP_oligosaccharides_like"/>
    <property type="match status" value="1"/>
</dbReference>
<evidence type="ECO:0000313" key="3">
    <source>
        <dbReference type="EMBL" id="RKN10494.1"/>
    </source>
</evidence>
<dbReference type="Gene3D" id="3.90.76.10">
    <property type="entry name" value="Dipeptide-binding Protein, Domain 1"/>
    <property type="match status" value="1"/>
</dbReference>
<dbReference type="InterPro" id="IPR000914">
    <property type="entry name" value="SBP_5_dom"/>
</dbReference>
<dbReference type="Gene3D" id="3.10.105.10">
    <property type="entry name" value="Dipeptide-binding Protein, Domain 3"/>
    <property type="match status" value="1"/>
</dbReference>
<dbReference type="EMBL" id="RBDY01000005">
    <property type="protein sequence ID" value="RKN24753.1"/>
    <property type="molecule type" value="Genomic_DNA"/>
</dbReference>
<dbReference type="Gene3D" id="3.40.190.10">
    <property type="entry name" value="Periplasmic binding protein-like II"/>
    <property type="match status" value="1"/>
</dbReference>
<feature type="signal peptide" evidence="1">
    <location>
        <begin position="1"/>
        <end position="25"/>
    </location>
</feature>
<evidence type="ECO:0000256" key="1">
    <source>
        <dbReference type="SAM" id="SignalP"/>
    </source>
</evidence>
<evidence type="ECO:0000313" key="4">
    <source>
        <dbReference type="EMBL" id="RKN24753.1"/>
    </source>
</evidence>
<comment type="caution">
    <text evidence="3">The sequence shown here is derived from an EMBL/GenBank/DDBJ whole genome shotgun (WGS) entry which is preliminary data.</text>
</comment>
<dbReference type="SUPFAM" id="SSF53850">
    <property type="entry name" value="Periplasmic binding protein-like II"/>
    <property type="match status" value="1"/>
</dbReference>
<evidence type="ECO:0000313" key="5">
    <source>
        <dbReference type="Proteomes" id="UP000268652"/>
    </source>
</evidence>
<dbReference type="Proteomes" id="UP000275024">
    <property type="component" value="Unassembled WGS sequence"/>
</dbReference>